<protein>
    <submittedName>
        <fullName evidence="1">Uncharacterized protein</fullName>
    </submittedName>
</protein>
<accession>A0A9I9E5F7</accession>
<dbReference type="Gramene" id="MELO3C029028.2.1">
    <property type="protein sequence ID" value="MELO3C029028.2.1"/>
    <property type="gene ID" value="MELO3C029028.2"/>
</dbReference>
<organism evidence="1">
    <name type="scientific">Cucumis melo</name>
    <name type="common">Muskmelon</name>
    <dbReference type="NCBI Taxonomy" id="3656"/>
    <lineage>
        <taxon>Eukaryota</taxon>
        <taxon>Viridiplantae</taxon>
        <taxon>Streptophyta</taxon>
        <taxon>Embryophyta</taxon>
        <taxon>Tracheophyta</taxon>
        <taxon>Spermatophyta</taxon>
        <taxon>Magnoliopsida</taxon>
        <taxon>eudicotyledons</taxon>
        <taxon>Gunneridae</taxon>
        <taxon>Pentapetalae</taxon>
        <taxon>rosids</taxon>
        <taxon>fabids</taxon>
        <taxon>Cucurbitales</taxon>
        <taxon>Cucurbitaceae</taxon>
        <taxon>Benincaseae</taxon>
        <taxon>Cucumis</taxon>
    </lineage>
</organism>
<dbReference type="AlphaFoldDB" id="A0A9I9E5F7"/>
<name>A0A9I9E5F7_CUCME</name>
<evidence type="ECO:0000313" key="1">
    <source>
        <dbReference type="EnsemblPlants" id="MELO3C029028.2.1"/>
    </source>
</evidence>
<proteinExistence type="predicted"/>
<dbReference type="EnsemblPlants" id="MELO3C029028.2.1">
    <property type="protein sequence ID" value="MELO3C029028.2.1"/>
    <property type="gene ID" value="MELO3C029028.2"/>
</dbReference>
<sequence>MLRLPTQLSNIHLAKKSTWNQELRIQICVDMFVLKTFVGNVSKKFRDLNILKFLCQLLRNFAPYTYLQWISISLTFSKVQIVFCTYAVEYFM</sequence>
<reference evidence="1" key="1">
    <citation type="submission" date="2023-03" db="UniProtKB">
        <authorList>
            <consortium name="EnsemblPlants"/>
        </authorList>
    </citation>
    <scope>IDENTIFICATION</scope>
</reference>